<evidence type="ECO:0000259" key="17">
    <source>
        <dbReference type="Pfam" id="PF02896"/>
    </source>
</evidence>
<gene>
    <name evidence="18" type="ordered locus">cce_2775</name>
</gene>
<keyword evidence="8" id="KW-0479">Metal-binding</keyword>
<keyword evidence="10" id="KW-0418">Kinase</keyword>
<dbReference type="InterPro" id="IPR002192">
    <property type="entry name" value="PPDK_AMP/ATP-bd"/>
</dbReference>
<dbReference type="RefSeq" id="WP_009544540.1">
    <property type="nucleotide sequence ID" value="NC_010546.1"/>
</dbReference>
<dbReference type="InterPro" id="IPR006319">
    <property type="entry name" value="PEP_synth"/>
</dbReference>
<evidence type="ECO:0000256" key="11">
    <source>
        <dbReference type="ARBA" id="ARBA00022840"/>
    </source>
</evidence>
<evidence type="ECO:0000256" key="9">
    <source>
        <dbReference type="ARBA" id="ARBA00022741"/>
    </source>
</evidence>
<dbReference type="InterPro" id="IPR036637">
    <property type="entry name" value="Phosphohistidine_dom_sf"/>
</dbReference>
<evidence type="ECO:0000256" key="12">
    <source>
        <dbReference type="ARBA" id="ARBA00022842"/>
    </source>
</evidence>
<dbReference type="InterPro" id="IPR013815">
    <property type="entry name" value="ATP_grasp_subdomain_1"/>
</dbReference>
<dbReference type="InterPro" id="IPR015813">
    <property type="entry name" value="Pyrv/PenolPyrv_kinase-like_dom"/>
</dbReference>
<evidence type="ECO:0000256" key="8">
    <source>
        <dbReference type="ARBA" id="ARBA00022723"/>
    </source>
</evidence>
<dbReference type="EC" id="2.7.9.2" evidence="5"/>
<keyword evidence="9" id="KW-0547">Nucleotide-binding</keyword>
<evidence type="ECO:0000256" key="5">
    <source>
        <dbReference type="ARBA" id="ARBA00011996"/>
    </source>
</evidence>
<dbReference type="Gene3D" id="3.30.470.20">
    <property type="entry name" value="ATP-grasp fold, B domain"/>
    <property type="match status" value="1"/>
</dbReference>
<evidence type="ECO:0000256" key="7">
    <source>
        <dbReference type="ARBA" id="ARBA00022679"/>
    </source>
</evidence>
<evidence type="ECO:0000256" key="6">
    <source>
        <dbReference type="ARBA" id="ARBA00021623"/>
    </source>
</evidence>
<keyword evidence="12" id="KW-0460">Magnesium</keyword>
<evidence type="ECO:0000256" key="10">
    <source>
        <dbReference type="ARBA" id="ARBA00022777"/>
    </source>
</evidence>
<dbReference type="GO" id="GO:0008986">
    <property type="term" value="F:pyruvate, water dikinase activity"/>
    <property type="evidence" value="ECO:0007669"/>
    <property type="project" value="UniProtKB-EC"/>
</dbReference>
<evidence type="ECO:0000313" key="19">
    <source>
        <dbReference type="Proteomes" id="UP000001203"/>
    </source>
</evidence>
<dbReference type="KEGG" id="cyt:cce_2775"/>
<dbReference type="Gene3D" id="3.30.1490.20">
    <property type="entry name" value="ATP-grasp fold, A domain"/>
    <property type="match status" value="1"/>
</dbReference>
<dbReference type="Proteomes" id="UP000001203">
    <property type="component" value="Chromosome circular"/>
</dbReference>
<keyword evidence="19" id="KW-1185">Reference proteome</keyword>
<evidence type="ECO:0000256" key="1">
    <source>
        <dbReference type="ARBA" id="ARBA00001946"/>
    </source>
</evidence>
<dbReference type="eggNOG" id="COG1080">
    <property type="taxonomic scope" value="Bacteria"/>
</dbReference>
<feature type="domain" description="PEP-utilising enzyme C-terminal" evidence="17">
    <location>
        <begin position="488"/>
        <end position="756"/>
    </location>
</feature>
<dbReference type="InterPro" id="IPR008279">
    <property type="entry name" value="PEP-util_enz_mobile_dom"/>
</dbReference>
<dbReference type="PROSITE" id="PS00370">
    <property type="entry name" value="PEP_ENZYMES_PHOS_SITE"/>
    <property type="match status" value="1"/>
</dbReference>
<comment type="catalytic activity">
    <reaction evidence="14">
        <text>pyruvate + ATP + H2O = phosphoenolpyruvate + AMP + phosphate + 2 H(+)</text>
        <dbReference type="Rhea" id="RHEA:11364"/>
        <dbReference type="ChEBI" id="CHEBI:15361"/>
        <dbReference type="ChEBI" id="CHEBI:15377"/>
        <dbReference type="ChEBI" id="CHEBI:15378"/>
        <dbReference type="ChEBI" id="CHEBI:30616"/>
        <dbReference type="ChEBI" id="CHEBI:43474"/>
        <dbReference type="ChEBI" id="CHEBI:58702"/>
        <dbReference type="ChEBI" id="CHEBI:456215"/>
        <dbReference type="EC" id="2.7.9.2"/>
    </reaction>
</comment>
<evidence type="ECO:0000256" key="14">
    <source>
        <dbReference type="ARBA" id="ARBA00047700"/>
    </source>
</evidence>
<dbReference type="PANTHER" id="PTHR43030:SF1">
    <property type="entry name" value="PHOSPHOENOLPYRUVATE SYNTHASE"/>
    <property type="match status" value="1"/>
</dbReference>
<dbReference type="InterPro" id="IPR040442">
    <property type="entry name" value="Pyrv_kinase-like_dom_sf"/>
</dbReference>
<dbReference type="Gene3D" id="3.20.20.60">
    <property type="entry name" value="Phosphoenolpyruvate-binding domains"/>
    <property type="match status" value="1"/>
</dbReference>
<dbReference type="PANTHER" id="PTHR43030">
    <property type="entry name" value="PHOSPHOENOLPYRUVATE SYNTHASE"/>
    <property type="match status" value="1"/>
</dbReference>
<comment type="pathway">
    <text evidence="3">Carbohydrate biosynthesis; gluconeogenesis.</text>
</comment>
<dbReference type="InterPro" id="IPR000121">
    <property type="entry name" value="PEP_util_C"/>
</dbReference>
<dbReference type="GO" id="GO:0005524">
    <property type="term" value="F:ATP binding"/>
    <property type="evidence" value="ECO:0007669"/>
    <property type="project" value="UniProtKB-KW"/>
</dbReference>
<dbReference type="Pfam" id="PF01326">
    <property type="entry name" value="PPDK_N"/>
    <property type="match status" value="1"/>
</dbReference>
<feature type="domain" description="PEP-utilising enzyme mobile" evidence="15">
    <location>
        <begin position="384"/>
        <end position="452"/>
    </location>
</feature>
<dbReference type="STRING" id="43989.cce_2775"/>
<dbReference type="Pfam" id="PF02896">
    <property type="entry name" value="PEP-utilizers_C"/>
    <property type="match status" value="1"/>
</dbReference>
<dbReference type="SUPFAM" id="SSF56059">
    <property type="entry name" value="Glutathione synthetase ATP-binding domain-like"/>
    <property type="match status" value="1"/>
</dbReference>
<name>B1WU61_CROS5</name>
<evidence type="ECO:0000259" key="16">
    <source>
        <dbReference type="Pfam" id="PF01326"/>
    </source>
</evidence>
<evidence type="ECO:0000256" key="3">
    <source>
        <dbReference type="ARBA" id="ARBA00004742"/>
    </source>
</evidence>
<dbReference type="InterPro" id="IPR018274">
    <property type="entry name" value="PEP_util_AS"/>
</dbReference>
<keyword evidence="7" id="KW-0808">Transferase</keyword>
<comment type="cofactor">
    <cofactor evidence="1">
        <name>Mg(2+)</name>
        <dbReference type="ChEBI" id="CHEBI:18420"/>
    </cofactor>
</comment>
<dbReference type="SUPFAM" id="SSF52009">
    <property type="entry name" value="Phosphohistidine domain"/>
    <property type="match status" value="1"/>
</dbReference>
<dbReference type="GO" id="GO:0006094">
    <property type="term" value="P:gluconeogenesis"/>
    <property type="evidence" value="ECO:0007669"/>
    <property type="project" value="UniProtKB-UniPathway"/>
</dbReference>
<feature type="domain" description="Pyruvate phosphate dikinase AMP/ATP-binding" evidence="16">
    <location>
        <begin position="17"/>
        <end position="306"/>
    </location>
</feature>
<dbReference type="HOGENOM" id="CLU_007308_6_2_3"/>
<keyword evidence="11" id="KW-0067">ATP-binding</keyword>
<dbReference type="SUPFAM" id="SSF51621">
    <property type="entry name" value="Phosphoenolpyruvate/pyruvate domain"/>
    <property type="match status" value="1"/>
</dbReference>
<comment type="function">
    <text evidence="2">Catalyzes the phosphorylation of pyruvate to phosphoenolpyruvate.</text>
</comment>
<dbReference type="AlphaFoldDB" id="B1WU61"/>
<sequence length="780" mass="87923">MIKLYWLSEINLRDRPVVGEKAWMLSQLKQSGYNVFPGFVISSSVFREFLDNLNDVNSLLADFPGSPLHLDVDNPRTLQLVAQQSRQSILNLSFPSQWRNILAEATTQLGSDTLILRTSLGGSFPLNQDISGLTPAQVCWNVSDNMEIAIKEMWAQLLSAKSLFYWQRLGIKIHTLNLGILVQPMVNAIASGRIINRVKYFDIEGTWGLGYSLLQGDILPDFWQVSRESGEILEQKLGNKTRAYGLKAKLELTESTTEKCIESHELHDDQQVQYCLDSEEILQANQLVNDLQNDAITWHSLEWILYHSSDYSSSKLAIAQLIPLPYNYLIPLPDEQSLDNTKSRRKTNQSHSKLMGIGAAPGQIQGTVYLLNEDHHSNLVELTNSIIVTQKIHPFQLSSIKQASGVITEEGGITSHAAILARELGIPAVVGVPGATSWLQTGDSILLDGDSGTIILNTINTLNQQQIPLKTPDLALEKHSFLNYPIGTKLMVNLSQESSLRKVRNLPFDGLGLMRSELMLLDLCTPYSLREWLTNSQPYEIVEKLQQRISKFAEFFNPYPIFYRTFDDKFSVDQDRRGTAGYCLDSSLFRLELQALSEVQQQGYQNLNIVLPFVRTVDEFRFCLNLIAEYKLLSSEPFQVWIMAEVPSIIFQLSDYVKAGVQGIAIGTNDLVPLLLGIERNKLHWKDISFVDKSAITKALKQLIQEANRLQIPSSICGQIVVNSSKIIEQLIAWGITTISVEPEAIEKTYQAIARAEKQIILKLAREKVWLKSEEFRSLL</sequence>
<dbReference type="OrthoDB" id="9765468at2"/>
<dbReference type="UniPathway" id="UPA00138"/>
<evidence type="ECO:0000256" key="13">
    <source>
        <dbReference type="ARBA" id="ARBA00033470"/>
    </source>
</evidence>
<evidence type="ECO:0000256" key="4">
    <source>
        <dbReference type="ARBA" id="ARBA00007837"/>
    </source>
</evidence>
<evidence type="ECO:0000313" key="18">
    <source>
        <dbReference type="EMBL" id="ACB52123.1"/>
    </source>
</evidence>
<dbReference type="Pfam" id="PF00391">
    <property type="entry name" value="PEP-utilizers"/>
    <property type="match status" value="1"/>
</dbReference>
<protein>
    <recommendedName>
        <fullName evidence="6">Phosphoenolpyruvate synthase</fullName>
        <ecNumber evidence="5">2.7.9.2</ecNumber>
    </recommendedName>
    <alternativeName>
        <fullName evidence="13">Pyruvate, water dikinase</fullName>
    </alternativeName>
</protein>
<evidence type="ECO:0000259" key="15">
    <source>
        <dbReference type="Pfam" id="PF00391"/>
    </source>
</evidence>
<dbReference type="EMBL" id="CP000806">
    <property type="protein sequence ID" value="ACB52123.1"/>
    <property type="molecule type" value="Genomic_DNA"/>
</dbReference>
<evidence type="ECO:0000256" key="2">
    <source>
        <dbReference type="ARBA" id="ARBA00002988"/>
    </source>
</evidence>
<dbReference type="GO" id="GO:0046872">
    <property type="term" value="F:metal ion binding"/>
    <property type="evidence" value="ECO:0007669"/>
    <property type="project" value="UniProtKB-KW"/>
</dbReference>
<comment type="similarity">
    <text evidence="4">Belongs to the PEP-utilizing enzyme family.</text>
</comment>
<dbReference type="Gene3D" id="3.50.30.10">
    <property type="entry name" value="Phosphohistidine domain"/>
    <property type="match status" value="1"/>
</dbReference>
<proteinExistence type="inferred from homology"/>
<organism evidence="18 19">
    <name type="scientific">Crocosphaera subtropica (strain ATCC 51142 / BH68)</name>
    <name type="common">Cyanothece sp. (strain ATCC 51142)</name>
    <dbReference type="NCBI Taxonomy" id="43989"/>
    <lineage>
        <taxon>Bacteria</taxon>
        <taxon>Bacillati</taxon>
        <taxon>Cyanobacteriota</taxon>
        <taxon>Cyanophyceae</taxon>
        <taxon>Oscillatoriophycideae</taxon>
        <taxon>Chroococcales</taxon>
        <taxon>Aphanothecaceae</taxon>
        <taxon>Crocosphaera</taxon>
        <taxon>Crocosphaera subtropica</taxon>
    </lineage>
</organism>
<accession>B1WU61</accession>
<dbReference type="eggNOG" id="COG0574">
    <property type="taxonomic scope" value="Bacteria"/>
</dbReference>
<reference evidence="18 19" key="1">
    <citation type="journal article" date="2008" name="Proc. Natl. Acad. Sci. U.S.A.">
        <title>The genome of Cyanothece 51142, a unicellular diazotrophic cyanobacterium important in the marine nitrogen cycle.</title>
        <authorList>
            <person name="Welsh E.A."/>
            <person name="Liberton M."/>
            <person name="Stoeckel J."/>
            <person name="Loh T."/>
            <person name="Elvitigala T."/>
            <person name="Wang C."/>
            <person name="Wollam A."/>
            <person name="Fulton R.S."/>
            <person name="Clifton S.W."/>
            <person name="Jacobs J.M."/>
            <person name="Aurora R."/>
            <person name="Ghosh B.K."/>
            <person name="Sherman L.A."/>
            <person name="Smith R.D."/>
            <person name="Wilson R.K."/>
            <person name="Pakrasi H.B."/>
        </authorList>
    </citation>
    <scope>NUCLEOTIDE SEQUENCE [LARGE SCALE GENOMIC DNA]</scope>
    <source>
        <strain evidence="19">ATCC 51142 / BH68</strain>
    </source>
</reference>